<dbReference type="InterPro" id="IPR017516">
    <property type="entry name" value="AbrB_dup"/>
</dbReference>
<dbReference type="Proteomes" id="UP000309747">
    <property type="component" value="Unassembled WGS sequence"/>
</dbReference>
<dbReference type="PIRSF" id="PIRSF038991">
    <property type="entry name" value="Protein_AbrB"/>
    <property type="match status" value="1"/>
</dbReference>
<evidence type="ECO:0000313" key="2">
    <source>
        <dbReference type="EMBL" id="TJZ90927.1"/>
    </source>
</evidence>
<gene>
    <name evidence="2" type="ORF">FA743_13550</name>
</gene>
<evidence type="ECO:0000256" key="1">
    <source>
        <dbReference type="SAM" id="Phobius"/>
    </source>
</evidence>
<dbReference type="OrthoDB" id="7157734at2"/>
<feature type="transmembrane region" description="Helical" evidence="1">
    <location>
        <begin position="317"/>
        <end position="339"/>
    </location>
</feature>
<protein>
    <submittedName>
        <fullName evidence="2">AbrB family transcriptional regulator</fullName>
    </submittedName>
</protein>
<dbReference type="GO" id="GO:0010468">
    <property type="term" value="P:regulation of gene expression"/>
    <property type="evidence" value="ECO:0007669"/>
    <property type="project" value="InterPro"/>
</dbReference>
<dbReference type="Pfam" id="PF05145">
    <property type="entry name" value="AbrB"/>
    <property type="match status" value="1"/>
</dbReference>
<reference evidence="2 3" key="1">
    <citation type="submission" date="2019-04" db="EMBL/GenBank/DDBJ databases">
        <authorList>
            <person name="Li J."/>
        </authorList>
    </citation>
    <scope>NUCLEOTIDE SEQUENCE [LARGE SCALE GENOMIC DNA]</scope>
    <source>
        <strain evidence="2 3">KCTC 42687</strain>
    </source>
</reference>
<dbReference type="NCBIfam" id="TIGR03082">
    <property type="entry name" value="Gneg_AbrB_dup"/>
    <property type="match status" value="1"/>
</dbReference>
<evidence type="ECO:0000313" key="3">
    <source>
        <dbReference type="Proteomes" id="UP000309747"/>
    </source>
</evidence>
<keyword evidence="1" id="KW-0812">Transmembrane</keyword>
<dbReference type="EMBL" id="SUNI01000013">
    <property type="protein sequence ID" value="TJZ90927.1"/>
    <property type="molecule type" value="Genomic_DNA"/>
</dbReference>
<feature type="transmembrane region" description="Helical" evidence="1">
    <location>
        <begin position="145"/>
        <end position="164"/>
    </location>
</feature>
<accession>A0A4U0R7K3</accession>
<sequence length="347" mass="35334">MPMRPRQLVEPAAIYLWAIAGGALFNAIGAPLPWMIGPLIFTAILYLAGVTRFVVPVKTRPVGQIIVAAQVGLSFSPAALAVLFDLAPLLIGMAVATAACAALASLVLARLSGMGGVPALLSTIPTSPVEAAVIAERLSLPTGPIIFAQTLRIASIVVIVPLAIYAVEGWPDRGMAIGGPPDMAGSAMLFGVAVAVALLFRALGISNPFFLGALAGSAGLTAAGIAPAPFAPVILAAAQVLLGTWLGSSFRRSLFASAGRMIGAIVVSTLLFVALTSLVAVGLAVGLGMNWENLVLGAAPGGVTEMALTAKYLGLDVALITAFHLVRIFLIVPFIPAIARALHRRGG</sequence>
<dbReference type="InterPro" id="IPR007820">
    <property type="entry name" value="AbrB_fam"/>
</dbReference>
<feature type="transmembrane region" description="Helical" evidence="1">
    <location>
        <begin position="12"/>
        <end position="29"/>
    </location>
</feature>
<dbReference type="PANTHER" id="PTHR38457:SF1">
    <property type="entry name" value="REGULATOR ABRB-RELATED"/>
    <property type="match status" value="1"/>
</dbReference>
<feature type="transmembrane region" description="Helical" evidence="1">
    <location>
        <begin position="35"/>
        <end position="55"/>
    </location>
</feature>
<organism evidence="2 3">
    <name type="scientific">Paracoccus gahaiensis</name>
    <dbReference type="NCBI Taxonomy" id="1706839"/>
    <lineage>
        <taxon>Bacteria</taxon>
        <taxon>Pseudomonadati</taxon>
        <taxon>Pseudomonadota</taxon>
        <taxon>Alphaproteobacteria</taxon>
        <taxon>Rhodobacterales</taxon>
        <taxon>Paracoccaceae</taxon>
        <taxon>Paracoccus</taxon>
    </lineage>
</organism>
<name>A0A4U0R7K3_9RHOB</name>
<keyword evidence="1" id="KW-0472">Membrane</keyword>
<feature type="transmembrane region" description="Helical" evidence="1">
    <location>
        <begin position="262"/>
        <end position="287"/>
    </location>
</feature>
<dbReference type="GO" id="GO:0016020">
    <property type="term" value="C:membrane"/>
    <property type="evidence" value="ECO:0007669"/>
    <property type="project" value="InterPro"/>
</dbReference>
<comment type="caution">
    <text evidence="2">The sequence shown here is derived from an EMBL/GenBank/DDBJ whole genome shotgun (WGS) entry which is preliminary data.</text>
</comment>
<dbReference type="PANTHER" id="PTHR38457">
    <property type="entry name" value="REGULATOR ABRB-RELATED"/>
    <property type="match status" value="1"/>
</dbReference>
<feature type="transmembrane region" description="Helical" evidence="1">
    <location>
        <begin position="90"/>
        <end position="109"/>
    </location>
</feature>
<dbReference type="AlphaFoldDB" id="A0A4U0R7K3"/>
<keyword evidence="3" id="KW-1185">Reference proteome</keyword>
<proteinExistence type="predicted"/>
<feature type="transmembrane region" description="Helical" evidence="1">
    <location>
        <begin position="62"/>
        <end position="84"/>
    </location>
</feature>
<feature type="transmembrane region" description="Helical" evidence="1">
    <location>
        <begin position="184"/>
        <end position="202"/>
    </location>
</feature>
<keyword evidence="1" id="KW-1133">Transmembrane helix</keyword>